<dbReference type="Pfam" id="PF18321">
    <property type="entry name" value="3HCDH_RFF"/>
    <property type="match status" value="1"/>
</dbReference>
<dbReference type="SUPFAM" id="SSF48179">
    <property type="entry name" value="6-phosphogluconate dehydrogenase C-terminal domain-like"/>
    <property type="match status" value="2"/>
</dbReference>
<feature type="domain" description="3-hydroxyacyl-CoA dehydrogenase C-terminal" evidence="3">
    <location>
        <begin position="190"/>
        <end position="287"/>
    </location>
</feature>
<dbReference type="PROSITE" id="PS00067">
    <property type="entry name" value="3HCDH"/>
    <property type="match status" value="1"/>
</dbReference>
<keyword evidence="2" id="KW-0520">NAD</keyword>
<protein>
    <submittedName>
        <fullName evidence="6">Probable 3-hydroxybutyryl-CoA dehydrogenase</fullName>
        <ecNumber evidence="6">1.1.1.157</ecNumber>
    </submittedName>
</protein>
<dbReference type="AlphaFoldDB" id="A0A240C5C2"/>
<feature type="domain" description="3-hydroxyacyl-CoA dehydrogenase C-terminal" evidence="3">
    <location>
        <begin position="420"/>
        <end position="499"/>
    </location>
</feature>
<dbReference type="EC" id="1.1.1.157" evidence="6"/>
<dbReference type="InterPro" id="IPR008927">
    <property type="entry name" value="6-PGluconate_DH-like_C_sf"/>
</dbReference>
<dbReference type="InterPro" id="IPR006108">
    <property type="entry name" value="3HC_DH_C"/>
</dbReference>
<evidence type="ECO:0000313" key="7">
    <source>
        <dbReference type="Proteomes" id="UP000215134"/>
    </source>
</evidence>
<dbReference type="GO" id="GO:0006631">
    <property type="term" value="P:fatty acid metabolic process"/>
    <property type="evidence" value="ECO:0007669"/>
    <property type="project" value="InterPro"/>
</dbReference>
<dbReference type="Gene3D" id="3.30.750.190">
    <property type="match status" value="1"/>
</dbReference>
<dbReference type="InterPro" id="IPR006180">
    <property type="entry name" value="3-OHacyl-CoA_DH_CS"/>
</dbReference>
<proteinExistence type="predicted"/>
<evidence type="ECO:0000259" key="3">
    <source>
        <dbReference type="Pfam" id="PF00725"/>
    </source>
</evidence>
<dbReference type="KEGG" id="sfj:SAMEA4384070_3129"/>
<organism evidence="6 7">
    <name type="scientific">Serratia ficaria</name>
    <dbReference type="NCBI Taxonomy" id="61651"/>
    <lineage>
        <taxon>Bacteria</taxon>
        <taxon>Pseudomonadati</taxon>
        <taxon>Pseudomonadota</taxon>
        <taxon>Gammaproteobacteria</taxon>
        <taxon>Enterobacterales</taxon>
        <taxon>Yersiniaceae</taxon>
        <taxon>Serratia</taxon>
    </lineage>
</organism>
<dbReference type="STRING" id="1411141.GCA_001590885_02485"/>
<keyword evidence="1 6" id="KW-0560">Oxidoreductase</keyword>
<dbReference type="NCBIfam" id="NF006124">
    <property type="entry name" value="PRK08268.1"/>
    <property type="match status" value="1"/>
</dbReference>
<dbReference type="PANTHER" id="PTHR48075:SF5">
    <property type="entry name" value="3-HYDROXYBUTYRYL-COA DEHYDROGENASE"/>
    <property type="match status" value="1"/>
</dbReference>
<dbReference type="Gene3D" id="1.10.1040.50">
    <property type="match status" value="1"/>
</dbReference>
<reference evidence="6 7" key="1">
    <citation type="submission" date="2017-06" db="EMBL/GenBank/DDBJ databases">
        <authorList>
            <consortium name="Pathogen Informatics"/>
        </authorList>
    </citation>
    <scope>NUCLEOTIDE SEQUENCE [LARGE SCALE GENOMIC DNA]</scope>
    <source>
        <strain evidence="6 7">NCTC12148</strain>
    </source>
</reference>
<dbReference type="Proteomes" id="UP000215134">
    <property type="component" value="Chromosome 1"/>
</dbReference>
<dbReference type="PANTHER" id="PTHR48075">
    <property type="entry name" value="3-HYDROXYACYL-COA DEHYDROGENASE FAMILY PROTEIN"/>
    <property type="match status" value="1"/>
</dbReference>
<feature type="domain" description="3-hydroxyacyl-CoA dehydrogenase NAD binding" evidence="4">
    <location>
        <begin position="10"/>
        <end position="186"/>
    </location>
</feature>
<evidence type="ECO:0000256" key="1">
    <source>
        <dbReference type="ARBA" id="ARBA00023002"/>
    </source>
</evidence>
<evidence type="ECO:0000313" key="6">
    <source>
        <dbReference type="EMBL" id="SNW03110.1"/>
    </source>
</evidence>
<dbReference type="InterPro" id="IPR036291">
    <property type="entry name" value="NAD(P)-bd_dom_sf"/>
</dbReference>
<dbReference type="InterPro" id="IPR006176">
    <property type="entry name" value="3-OHacyl-CoA_DH_NAD-bd"/>
</dbReference>
<sequence length="511" mass="54132">MNTPTLNGPVAVIGAGTMGIGIAQVAAAAGHPVRLFDISAPAAQRALDGLAQRLRQRVAAGKADSAATEALLARIRRADSLDQLADSALVIEAVAESLAVKQSLFRDLEALCSPAALFASNTSSLSITAIAGALQHPQRMAGLHFFNPAPLMKLVEIVGGLETSAATLNALRALADRWGKQSVQCRSTPGFIVNRVARPFYAETLRALEERVADAATLDAVLRDAGGFAMGPLQLTDLIGQDINYAVTESVFQAFFQDPRFTPSLVQQELVAAGHLGRKSGRGFYRYGAELPAPAARYAPAEQGEAPQRVTLHGDWSPLADFAELLARNAAAVKQPGQTSAFATLDEVTFMLTNGKTASQIADETGTPVVLFDLSANYAPAPAVAISCAAQNEARHNAKAIRLLQSLGKRVILLPDYPGLLVMRTLAMLANEALDVVNKGVASAADTDLAMLHGVNYPRGPLGWSAALGWRHILATLENLQQFYGEARYRPMPLLRRYAAPSTAPSSGAER</sequence>
<dbReference type="GO" id="GO:0070403">
    <property type="term" value="F:NAD+ binding"/>
    <property type="evidence" value="ECO:0007669"/>
    <property type="project" value="InterPro"/>
</dbReference>
<accession>A0A240C5C2</accession>
<dbReference type="GO" id="GO:0008691">
    <property type="term" value="F:3-hydroxybutyryl-CoA dehydrogenase activity"/>
    <property type="evidence" value="ECO:0007669"/>
    <property type="project" value="UniProtKB-EC"/>
</dbReference>
<dbReference type="RefSeq" id="WP_061797388.1">
    <property type="nucleotide sequence ID" value="NZ_CABITV010000011.1"/>
</dbReference>
<dbReference type="OrthoDB" id="5389341at2"/>
<gene>
    <name evidence="6" type="primary">paaH</name>
    <name evidence="6" type="ORF">SAMEA4384070_03129</name>
</gene>
<dbReference type="EMBL" id="LT906479">
    <property type="protein sequence ID" value="SNW03110.1"/>
    <property type="molecule type" value="Genomic_DNA"/>
</dbReference>
<keyword evidence="7" id="KW-1185">Reference proteome</keyword>
<evidence type="ECO:0000256" key="2">
    <source>
        <dbReference type="ARBA" id="ARBA00023027"/>
    </source>
</evidence>
<dbReference type="GeneID" id="75028273"/>
<evidence type="ECO:0000259" key="4">
    <source>
        <dbReference type="Pfam" id="PF02737"/>
    </source>
</evidence>
<dbReference type="Pfam" id="PF02737">
    <property type="entry name" value="3HCDH_N"/>
    <property type="match status" value="1"/>
</dbReference>
<name>A0A240C5C2_SERFI</name>
<dbReference type="SUPFAM" id="SSF51735">
    <property type="entry name" value="NAD(P)-binding Rossmann-fold domains"/>
    <property type="match status" value="1"/>
</dbReference>
<dbReference type="Gene3D" id="3.40.50.720">
    <property type="entry name" value="NAD(P)-binding Rossmann-like Domain"/>
    <property type="match status" value="1"/>
</dbReference>
<feature type="domain" description="3-hydroxybutyryl-CoA dehydrogenase reduced Rossmann-fold" evidence="5">
    <location>
        <begin position="351"/>
        <end position="418"/>
    </location>
</feature>
<dbReference type="InterPro" id="IPR041040">
    <property type="entry name" value="3HCDH_RFF"/>
</dbReference>
<dbReference type="Pfam" id="PF00725">
    <property type="entry name" value="3HCDH"/>
    <property type="match status" value="2"/>
</dbReference>
<dbReference type="FunFam" id="3.40.50.720:FF:000009">
    <property type="entry name" value="Fatty oxidation complex, alpha subunit"/>
    <property type="match status" value="1"/>
</dbReference>
<evidence type="ECO:0000259" key="5">
    <source>
        <dbReference type="Pfam" id="PF18321"/>
    </source>
</evidence>